<feature type="region of interest" description="Disordered" evidence="1">
    <location>
        <begin position="176"/>
        <end position="247"/>
    </location>
</feature>
<feature type="region of interest" description="Disordered" evidence="1">
    <location>
        <begin position="1438"/>
        <end position="1475"/>
    </location>
</feature>
<feature type="region of interest" description="Disordered" evidence="1">
    <location>
        <begin position="938"/>
        <end position="1089"/>
    </location>
</feature>
<feature type="compositionally biased region" description="Gly residues" evidence="1">
    <location>
        <begin position="215"/>
        <end position="231"/>
    </location>
</feature>
<feature type="compositionally biased region" description="Low complexity" evidence="1">
    <location>
        <begin position="192"/>
        <end position="214"/>
    </location>
</feature>
<dbReference type="PANTHER" id="PTHR45979">
    <property type="entry name" value="PAP/OAS1 SUBSTRATE-BINDING DOMAIN SUPERFAMILY"/>
    <property type="match status" value="1"/>
</dbReference>
<feature type="region of interest" description="Disordered" evidence="1">
    <location>
        <begin position="310"/>
        <end position="333"/>
    </location>
</feature>
<comment type="caution">
    <text evidence="2">The sequence shown here is derived from an EMBL/GenBank/DDBJ whole genome shotgun (WGS) entry which is preliminary data.</text>
</comment>
<feature type="compositionally biased region" description="Gly residues" evidence="1">
    <location>
        <begin position="491"/>
        <end position="501"/>
    </location>
</feature>
<feature type="compositionally biased region" description="Polar residues" evidence="1">
    <location>
        <begin position="661"/>
        <end position="671"/>
    </location>
</feature>
<feature type="compositionally biased region" description="Polar residues" evidence="1">
    <location>
        <begin position="550"/>
        <end position="559"/>
    </location>
</feature>
<evidence type="ECO:0000313" key="3">
    <source>
        <dbReference type="Proteomes" id="UP000722791"/>
    </source>
</evidence>
<feature type="region of interest" description="Disordered" evidence="1">
    <location>
        <begin position="1374"/>
        <end position="1412"/>
    </location>
</feature>
<reference evidence="2" key="1">
    <citation type="journal article" date="2021" name="Proc. Natl. Acad. Sci. U.S.A.">
        <title>Three genomes in the algal genus Volvox reveal the fate of a haploid sex-determining region after a transition to homothallism.</title>
        <authorList>
            <person name="Yamamoto K."/>
            <person name="Hamaji T."/>
            <person name="Kawai-Toyooka H."/>
            <person name="Matsuzaki R."/>
            <person name="Takahashi F."/>
            <person name="Nishimura Y."/>
            <person name="Kawachi M."/>
            <person name="Noguchi H."/>
            <person name="Minakuchi Y."/>
            <person name="Umen J.G."/>
            <person name="Toyoda A."/>
            <person name="Nozaki H."/>
        </authorList>
    </citation>
    <scope>NUCLEOTIDE SEQUENCE</scope>
    <source>
        <strain evidence="2">NIES-3785</strain>
    </source>
</reference>
<evidence type="ECO:0000256" key="1">
    <source>
        <dbReference type="SAM" id="MobiDB-lite"/>
    </source>
</evidence>
<sequence length="1503" mass="153441">MAAVEANVTSPEILRLRQEYKGLISQLPAALHCENSERLIEYIGCIFNESDAAVAPGILKAGSGTVLNNTHDTPAAGAPDGSKTDSDACPSKPDSPTKRLTPDQVSTGLELIRQIRHEVQVSEDTITIASSELGWLGVVTSALARQHNSAALTRCPGCRRTILACRMPFHRPHCVPAPLPSNISKPPISVLRASRGGPSGSRGSAGARSSPTATTGGGRSGSGRGGRGRGPGRPPGTGKSSGGRNLKNLTSLSKELPRATAPWVAAIPDTSTVAAARHVPTKLNKVTFPAPAVAGISGEEILVLDEEATAVGDGDASPTAASTRESSDPEVGEVPWASKAGEWAGAATVEAGGSAGGDACADERGGTAVDKAVISGTGTKALSGRERAGLLSCFLSGVAGAFIFPAVTRRARSTCPARRRRAVSSHDPFIVGLEEVAAAHRPAAKLTAMLPSSATAPKRLIKVKNGAGAAGAGPAGSIVPMPTAAACTGASGPGGTSGPVGRGSVQTGRGAAGLTGRGAGTPTAMTTVPSPAPAAAARGAECPLVENDRPSTLGSPSSKRSARPQSLQSPGKRQQQQQQQPHRQQHRQASAAAAGPDASSSESEGASQKADTIAAALPPAAASGRAAAAAQEPSSAANAGAPPRGLNPAAAGQTEGKGCTGSPSACTSTSAEILRPAAGTAAAPVNPRSSLAPERNKSAHPADASHAPGSSQQAPERLTAPASVGETVAPGYPSSALAMAAGFASRKRPAGQELQRPSCRVRGQVCTGSGPCEMPPPERQPPSGSDGAPSKAPPPATATQVHRTTQSTGPGPAVLSGKGATGTAAVSTAAPVSRVGSSSSKPPGVMSSPRTLNSALRHGSNGLPPGMMPTPGLDHGVMPVPGTGVGLTPTAAGGGGMIPTTGGGTSPAHVPGAFMMVPTPGGGGAPQAGRAMMPAPGMISTAGMIPTPGIAPRPPTPGRASSAPSATNGQVPPGSGLNYHQHHPQRRSQSQQLQQPRGQHYAPHSQPQSLIQQKPPPQLSQQQQQQPGPPHASGPLFSKASSQHSHTPPPLPAPPPSEQSRHPAGVPPQNIPNQQTMQIQQQHQHNQACVSVRNHHLPIGQIDATYQPLQQKPAAAAAPAQPMRPGSLVLSGGTATPPCRPGTAGLYNLQQLQQQNQQRPQEPGIQAGMQPAVAAGSGMSRTVAGPGQNPAVAAMATQQPPELAQPPQLQPQQCMLVQARPQQSVATSQSLPQQAPPPGFPAATAATAAVAAAAVAAVGPVLAHPRGLVPGTLLTPAQVHATAQAVLQEQQHLQIAAQLQKAQEQLQHAQQLHQQAPHGSQAQNAQQLQQAQLQLQHAQQLFQAQVQLQLQQRIIAASQVQQLQQHAQSQVQLQQQPPQSVEQQLQQQPQQQQQHVVPVSSTPQPPSHAAGTQYSGAVLHMAPQVQRPQAVVHFQQAQPQPYTQQQQYPQPQVHHQQQPQYPQPAQQQPQQPFHAAHTHVPMQHQPVLPPGMVPVSNGMMQQQ</sequence>
<feature type="region of interest" description="Disordered" evidence="1">
    <location>
        <begin position="1173"/>
        <end position="1209"/>
    </location>
</feature>
<name>A0A8J4G1W0_9CHLO</name>
<dbReference type="PANTHER" id="PTHR45979:SF30">
    <property type="entry name" value="NUCLEOTIDYLTRANSFERASE"/>
    <property type="match status" value="1"/>
</dbReference>
<feature type="compositionally biased region" description="Low complexity" evidence="1">
    <location>
        <begin position="1071"/>
        <end position="1087"/>
    </location>
</feature>
<feature type="region of interest" description="Disordered" evidence="1">
    <location>
        <begin position="1113"/>
        <end position="1135"/>
    </location>
</feature>
<feature type="compositionally biased region" description="Polar residues" evidence="1">
    <location>
        <begin position="800"/>
        <end position="809"/>
    </location>
</feature>
<gene>
    <name evidence="2" type="ORF">Vretimale_4795</name>
</gene>
<organism evidence="2 3">
    <name type="scientific">Volvox reticuliferus</name>
    <dbReference type="NCBI Taxonomy" id="1737510"/>
    <lineage>
        <taxon>Eukaryota</taxon>
        <taxon>Viridiplantae</taxon>
        <taxon>Chlorophyta</taxon>
        <taxon>core chlorophytes</taxon>
        <taxon>Chlorophyceae</taxon>
        <taxon>CS clade</taxon>
        <taxon>Chlamydomonadales</taxon>
        <taxon>Volvocaceae</taxon>
        <taxon>Volvox</taxon>
    </lineage>
</organism>
<protein>
    <submittedName>
        <fullName evidence="2">Uncharacterized protein</fullName>
    </submittedName>
</protein>
<feature type="region of interest" description="Disordered" evidence="1">
    <location>
        <begin position="624"/>
        <end position="866"/>
    </location>
</feature>
<feature type="compositionally biased region" description="Low complexity" evidence="1">
    <location>
        <begin position="520"/>
        <end position="537"/>
    </location>
</feature>
<accession>A0A8J4G1W0</accession>
<feature type="compositionally biased region" description="Low complexity" evidence="1">
    <location>
        <begin position="1374"/>
        <end position="1402"/>
    </location>
</feature>
<proteinExistence type="predicted"/>
<dbReference type="InterPro" id="IPR058921">
    <property type="entry name" value="PAP/OAS1-rel"/>
</dbReference>
<feature type="compositionally biased region" description="Gly residues" evidence="1">
    <location>
        <begin position="510"/>
        <end position="519"/>
    </location>
</feature>
<feature type="compositionally biased region" description="Low complexity" evidence="1">
    <location>
        <begin position="624"/>
        <end position="641"/>
    </location>
</feature>
<feature type="region of interest" description="Disordered" evidence="1">
    <location>
        <begin position="70"/>
        <end position="105"/>
    </location>
</feature>
<feature type="compositionally biased region" description="Low complexity" evidence="1">
    <location>
        <begin position="565"/>
        <end position="612"/>
    </location>
</feature>
<dbReference type="EMBL" id="BNCQ01000007">
    <property type="protein sequence ID" value="GIL99824.1"/>
    <property type="molecule type" value="Genomic_DNA"/>
</dbReference>
<feature type="compositionally biased region" description="Low complexity" evidence="1">
    <location>
        <begin position="1198"/>
        <end position="1209"/>
    </location>
</feature>
<feature type="region of interest" description="Disordered" evidence="1">
    <location>
        <begin position="488"/>
        <end position="612"/>
    </location>
</feature>
<feature type="compositionally biased region" description="Low complexity" evidence="1">
    <location>
        <begin position="1438"/>
        <end position="1472"/>
    </location>
</feature>
<dbReference type="Proteomes" id="UP000722791">
    <property type="component" value="Unassembled WGS sequence"/>
</dbReference>
<feature type="compositionally biased region" description="Low complexity" evidence="1">
    <location>
        <begin position="816"/>
        <end position="849"/>
    </location>
</feature>
<feature type="compositionally biased region" description="Pro residues" evidence="1">
    <location>
        <begin position="1047"/>
        <end position="1057"/>
    </location>
</feature>
<feature type="compositionally biased region" description="Low complexity" evidence="1">
    <location>
        <begin position="987"/>
        <end position="1026"/>
    </location>
</feature>
<evidence type="ECO:0000313" key="2">
    <source>
        <dbReference type="EMBL" id="GIL99824.1"/>
    </source>
</evidence>